<comment type="caution">
    <text evidence="2">The sequence shown here is derived from an EMBL/GenBank/DDBJ whole genome shotgun (WGS) entry which is preliminary data.</text>
</comment>
<evidence type="ECO:0000313" key="3">
    <source>
        <dbReference type="Proteomes" id="UP000527616"/>
    </source>
</evidence>
<sequence>MFIMLVFFCLQLITGLIKRDPTALSRAALGASISDPIAGVVLMAMAAFAPYLTYKFIAFVGFDMYHPIGSEQSLNRLSGDPQKVLDRAGGGGSGKSGGSSGGGGSGRDPERTPERRRRLGGLPGGDDRLRPPHPRLNLARRIARTRRPRRSTGARRREPE</sequence>
<organism evidence="2 3">
    <name type="scientific">Naumannella cuiyingiana</name>
    <dbReference type="NCBI Taxonomy" id="1347891"/>
    <lineage>
        <taxon>Bacteria</taxon>
        <taxon>Bacillati</taxon>
        <taxon>Actinomycetota</taxon>
        <taxon>Actinomycetes</taxon>
        <taxon>Propionibacteriales</taxon>
        <taxon>Propionibacteriaceae</taxon>
        <taxon>Naumannella</taxon>
    </lineage>
</organism>
<evidence type="ECO:0000313" key="2">
    <source>
        <dbReference type="EMBL" id="NYI71701.1"/>
    </source>
</evidence>
<dbReference type="RefSeq" id="WP_218843828.1">
    <property type="nucleotide sequence ID" value="NZ_JACBZS010000001.1"/>
</dbReference>
<gene>
    <name evidence="2" type="ORF">GGQ54_002261</name>
</gene>
<dbReference type="AlphaFoldDB" id="A0A7Z0DAB9"/>
<accession>A0A7Z0DAB9</accession>
<dbReference type="EMBL" id="JACBZS010000001">
    <property type="protein sequence ID" value="NYI71701.1"/>
    <property type="molecule type" value="Genomic_DNA"/>
</dbReference>
<feature type="compositionally biased region" description="Basic residues" evidence="1">
    <location>
        <begin position="141"/>
        <end position="154"/>
    </location>
</feature>
<proteinExistence type="predicted"/>
<dbReference type="Proteomes" id="UP000527616">
    <property type="component" value="Unassembled WGS sequence"/>
</dbReference>
<feature type="region of interest" description="Disordered" evidence="1">
    <location>
        <begin position="71"/>
        <end position="160"/>
    </location>
</feature>
<reference evidence="2 3" key="1">
    <citation type="submission" date="2020-07" db="EMBL/GenBank/DDBJ databases">
        <title>Sequencing the genomes of 1000 actinobacteria strains.</title>
        <authorList>
            <person name="Klenk H.-P."/>
        </authorList>
    </citation>
    <scope>NUCLEOTIDE SEQUENCE [LARGE SCALE GENOMIC DNA]</scope>
    <source>
        <strain evidence="2 3">DSM 103164</strain>
    </source>
</reference>
<name>A0A7Z0DAB9_9ACTN</name>
<keyword evidence="3" id="KW-1185">Reference proteome</keyword>
<evidence type="ECO:0000256" key="1">
    <source>
        <dbReference type="SAM" id="MobiDB-lite"/>
    </source>
</evidence>
<protein>
    <submittedName>
        <fullName evidence="2">Uncharacterized protein</fullName>
    </submittedName>
</protein>
<feature type="compositionally biased region" description="Gly residues" evidence="1">
    <location>
        <begin position="88"/>
        <end position="106"/>
    </location>
</feature>